<proteinExistence type="predicted"/>
<feature type="compositionally biased region" description="Basic and acidic residues" evidence="1">
    <location>
        <begin position="67"/>
        <end position="76"/>
    </location>
</feature>
<reference evidence="2 3" key="1">
    <citation type="journal article" date="2023" name="G3 (Bethesda)">
        <title>A chromosome-level genome assembly of Zasmidium syzygii isolated from banana leaves.</title>
        <authorList>
            <person name="van Westerhoven A.C."/>
            <person name="Mehrabi R."/>
            <person name="Talebi R."/>
            <person name="Steentjes M.B.F."/>
            <person name="Corcolon B."/>
            <person name="Chong P.A."/>
            <person name="Kema G.H.J."/>
            <person name="Seidl M.F."/>
        </authorList>
    </citation>
    <scope>NUCLEOTIDE SEQUENCE [LARGE SCALE GENOMIC DNA]</scope>
    <source>
        <strain evidence="2 3">P124</strain>
    </source>
</reference>
<dbReference type="Proteomes" id="UP001305779">
    <property type="component" value="Unassembled WGS sequence"/>
</dbReference>
<sequence>MPMPTQQSPIPRNDSFSAEDLTKALKASATKPRNELSLRIANHDEPAVPPPSPRESRPAKRNSSPNDDEKTAHIEN</sequence>
<comment type="caution">
    <text evidence="2">The sequence shown here is derived from an EMBL/GenBank/DDBJ whole genome shotgun (WGS) entry which is preliminary data.</text>
</comment>
<keyword evidence="3" id="KW-1185">Reference proteome</keyword>
<protein>
    <submittedName>
        <fullName evidence="2">Uncharacterized protein</fullName>
    </submittedName>
</protein>
<gene>
    <name evidence="2" type="ORF">PRZ48_010840</name>
</gene>
<feature type="region of interest" description="Disordered" evidence="1">
    <location>
        <begin position="26"/>
        <end position="76"/>
    </location>
</feature>
<name>A0ABR0E9R4_ZASCE</name>
<evidence type="ECO:0000313" key="2">
    <source>
        <dbReference type="EMBL" id="KAK4498183.1"/>
    </source>
</evidence>
<organism evidence="2 3">
    <name type="scientific">Zasmidium cellare</name>
    <name type="common">Wine cellar mold</name>
    <name type="synonym">Racodium cellare</name>
    <dbReference type="NCBI Taxonomy" id="395010"/>
    <lineage>
        <taxon>Eukaryota</taxon>
        <taxon>Fungi</taxon>
        <taxon>Dikarya</taxon>
        <taxon>Ascomycota</taxon>
        <taxon>Pezizomycotina</taxon>
        <taxon>Dothideomycetes</taxon>
        <taxon>Dothideomycetidae</taxon>
        <taxon>Mycosphaerellales</taxon>
        <taxon>Mycosphaerellaceae</taxon>
        <taxon>Zasmidium</taxon>
    </lineage>
</organism>
<evidence type="ECO:0000256" key="1">
    <source>
        <dbReference type="SAM" id="MobiDB-lite"/>
    </source>
</evidence>
<accession>A0ABR0E9R4</accession>
<dbReference type="EMBL" id="JAXOVC010000008">
    <property type="protein sequence ID" value="KAK4498183.1"/>
    <property type="molecule type" value="Genomic_DNA"/>
</dbReference>
<feature type="compositionally biased region" description="Basic and acidic residues" evidence="1">
    <location>
        <begin position="32"/>
        <end position="46"/>
    </location>
</feature>
<evidence type="ECO:0000313" key="3">
    <source>
        <dbReference type="Proteomes" id="UP001305779"/>
    </source>
</evidence>